<evidence type="ECO:0008006" key="3">
    <source>
        <dbReference type="Google" id="ProtNLM"/>
    </source>
</evidence>
<dbReference type="EMBL" id="UINC01060948">
    <property type="protein sequence ID" value="SVB85999.1"/>
    <property type="molecule type" value="Genomic_DNA"/>
</dbReference>
<dbReference type="Pfam" id="PF16316">
    <property type="entry name" value="DUF4956"/>
    <property type="match status" value="1"/>
</dbReference>
<gene>
    <name evidence="2" type="ORF">METZ01_LOCUS238853</name>
</gene>
<proteinExistence type="predicted"/>
<evidence type="ECO:0000256" key="1">
    <source>
        <dbReference type="SAM" id="Phobius"/>
    </source>
</evidence>
<keyword evidence="1" id="KW-0472">Membrane</keyword>
<evidence type="ECO:0000313" key="2">
    <source>
        <dbReference type="EMBL" id="SVB85999.1"/>
    </source>
</evidence>
<organism evidence="2">
    <name type="scientific">marine metagenome</name>
    <dbReference type="NCBI Taxonomy" id="408172"/>
    <lineage>
        <taxon>unclassified sequences</taxon>
        <taxon>metagenomes</taxon>
        <taxon>ecological metagenomes</taxon>
    </lineage>
</organism>
<sequence>MNSLQVPSINFSLIDLSLNLGIGFLLCLVISLHYLHRSKTRILRKDLSYTLPAIGLTTLLVITVVKSSLALSLGLVGALSIVRFRTPIKEPEELAYIFLSIALGLCLGADQREAALVGVPFILAVFSITALFSGNRSSKTGNIHLCIQTSYEQDHNKPLEKITEIINKHSTNANFQRIDLQQEELVINCLLGLNSIEETERLVEELRITYPSASISLLDDSTYPNE</sequence>
<reference evidence="2" key="1">
    <citation type="submission" date="2018-05" db="EMBL/GenBank/DDBJ databases">
        <authorList>
            <person name="Lanie J.A."/>
            <person name="Ng W.-L."/>
            <person name="Kazmierczak K.M."/>
            <person name="Andrzejewski T.M."/>
            <person name="Davidsen T.M."/>
            <person name="Wayne K.J."/>
            <person name="Tettelin H."/>
            <person name="Glass J.I."/>
            <person name="Rusch D."/>
            <person name="Podicherti R."/>
            <person name="Tsui H.-C.T."/>
            <person name="Winkler M.E."/>
        </authorList>
    </citation>
    <scope>NUCLEOTIDE SEQUENCE</scope>
</reference>
<feature type="transmembrane region" description="Helical" evidence="1">
    <location>
        <begin position="12"/>
        <end position="34"/>
    </location>
</feature>
<accession>A0A382HFQ3</accession>
<feature type="transmembrane region" description="Helical" evidence="1">
    <location>
        <begin position="54"/>
        <end position="82"/>
    </location>
</feature>
<dbReference type="AlphaFoldDB" id="A0A382HFQ3"/>
<feature type="transmembrane region" description="Helical" evidence="1">
    <location>
        <begin position="116"/>
        <end position="134"/>
    </location>
</feature>
<protein>
    <recommendedName>
        <fullName evidence="3">DUF4956 domain-containing protein</fullName>
    </recommendedName>
</protein>
<dbReference type="InterPro" id="IPR032531">
    <property type="entry name" value="DUF4956"/>
</dbReference>
<keyword evidence="1" id="KW-1133">Transmembrane helix</keyword>
<keyword evidence="1" id="KW-0812">Transmembrane</keyword>
<name>A0A382HFQ3_9ZZZZ</name>